<dbReference type="PANTHER" id="PTHR43318:SF1">
    <property type="entry name" value="POLYSACCHARIDE BIOSYNTHESIS PROTEIN EPSC-RELATED"/>
    <property type="match status" value="1"/>
</dbReference>
<dbReference type="PANTHER" id="PTHR43318">
    <property type="entry name" value="UDP-N-ACETYLGLUCOSAMINE 4,6-DEHYDRATASE"/>
    <property type="match status" value="1"/>
</dbReference>
<reference evidence="9 10" key="2">
    <citation type="submission" date="2017-09" db="EMBL/GenBank/DDBJ databases">
        <title>Depth-based differentiation of microbial function through sediment-hosted aquifers and enrichment of novel symbionts in the deep terrestrial subsurface.</title>
        <authorList>
            <person name="Probst A.J."/>
            <person name="Ladd B."/>
            <person name="Jarett J.K."/>
            <person name="Geller-Mcgrath D.E."/>
            <person name="Sieber C.M."/>
            <person name="Emerson J.B."/>
            <person name="Anantharaman K."/>
            <person name="Thomas B.C."/>
            <person name="Malmstrom R."/>
            <person name="Stieglmeier M."/>
            <person name="Klingl A."/>
            <person name="Woyke T."/>
            <person name="Ryan C.M."/>
            <person name="Banfield J.F."/>
        </authorList>
    </citation>
    <scope>NUCLEOTIDE SEQUENCE [LARGE SCALE GENOMIC DNA]</scope>
    <source>
        <strain evidence="6">CG_4_10_14_3_um_filter_34_13</strain>
        <strain evidence="7">CG_4_9_14_3_um_filter_33_16</strain>
    </source>
</reference>
<evidence type="ECO:0000256" key="2">
    <source>
        <dbReference type="SAM" id="Phobius"/>
    </source>
</evidence>
<dbReference type="Proteomes" id="UP000230646">
    <property type="component" value="Unassembled WGS sequence"/>
</dbReference>
<comment type="caution">
    <text evidence="4">The sequence shown here is derived from an EMBL/GenBank/DDBJ whole genome shotgun (WGS) entry which is preliminary data.</text>
</comment>
<keyword evidence="2" id="KW-0472">Membrane</keyword>
<reference evidence="4 8" key="1">
    <citation type="journal article" date="2016" name="Environ. Microbiol.">
        <title>Genomic resolution of a cold subsurface aquifer community provides metabolic insights for novel microbes adapted to high CO concentrations.</title>
        <authorList>
            <person name="Probst A.J."/>
            <person name="Castelle C.J."/>
            <person name="Singh A."/>
            <person name="Brown C.T."/>
            <person name="Anantharaman K."/>
            <person name="Sharon I."/>
            <person name="Hug L.A."/>
            <person name="Burstein D."/>
            <person name="Emerson J.B."/>
            <person name="Thomas B.C."/>
            <person name="Banfield J.F."/>
        </authorList>
    </citation>
    <scope>NUCLEOTIDE SEQUENCE [LARGE SCALE GENOMIC DNA]</scope>
    <source>
        <strain evidence="4">CG2_30_33_13</strain>
    </source>
</reference>
<feature type="transmembrane region" description="Helical" evidence="2">
    <location>
        <begin position="74"/>
        <end position="92"/>
    </location>
</feature>
<accession>A0A2M8CDM3</accession>
<evidence type="ECO:0000313" key="10">
    <source>
        <dbReference type="Proteomes" id="UP000230646"/>
    </source>
</evidence>
<dbReference type="Proteomes" id="UP000228560">
    <property type="component" value="Unassembled WGS sequence"/>
</dbReference>
<evidence type="ECO:0000256" key="1">
    <source>
        <dbReference type="ARBA" id="ARBA00007430"/>
    </source>
</evidence>
<dbReference type="SUPFAM" id="SSF51735">
    <property type="entry name" value="NAD(P)-binding Rossmann-fold domains"/>
    <property type="match status" value="2"/>
</dbReference>
<accession>A0A2M7K596</accession>
<dbReference type="Pfam" id="PF02719">
    <property type="entry name" value="Polysacc_synt_2"/>
    <property type="match status" value="1"/>
</dbReference>
<evidence type="ECO:0000259" key="3">
    <source>
        <dbReference type="Pfam" id="PF02719"/>
    </source>
</evidence>
<organism evidence="4 8">
    <name type="scientific">Candidatus Infernicultor aquiphilus</name>
    <dbReference type="NCBI Taxonomy" id="1805029"/>
    <lineage>
        <taxon>Bacteria</taxon>
        <taxon>Pseudomonadati</taxon>
        <taxon>Atribacterota</taxon>
        <taxon>Candidatus Phoenicimicrobiia</taxon>
        <taxon>Candidatus Pheonicimicrobiales</taxon>
        <taxon>Candidatus Phoenicimicrobiaceae</taxon>
        <taxon>Candidatus Infernicultor</taxon>
    </lineage>
</organism>
<dbReference type="EMBL" id="PFKO01000253">
    <property type="protein sequence ID" value="PIY32178.1"/>
    <property type="molecule type" value="Genomic_DNA"/>
</dbReference>
<dbReference type="CDD" id="cd05237">
    <property type="entry name" value="UDP_invert_4-6DH_SDR_e"/>
    <property type="match status" value="1"/>
</dbReference>
<dbReference type="Proteomes" id="UP000182763">
    <property type="component" value="Unassembled WGS sequence"/>
</dbReference>
<evidence type="ECO:0000313" key="9">
    <source>
        <dbReference type="Proteomes" id="UP000228560"/>
    </source>
</evidence>
<evidence type="ECO:0000313" key="8">
    <source>
        <dbReference type="Proteomes" id="UP000182763"/>
    </source>
</evidence>
<dbReference type="Gene3D" id="3.40.50.720">
    <property type="entry name" value="NAD(P)-binding Rossmann-like Domain"/>
    <property type="match status" value="2"/>
</dbReference>
<feature type="transmembrane region" description="Helical" evidence="2">
    <location>
        <begin position="7"/>
        <end position="28"/>
    </location>
</feature>
<dbReference type="InterPro" id="IPR036291">
    <property type="entry name" value="NAD(P)-bd_dom_sf"/>
</dbReference>
<name>A0A1J5GPX6_9BACT</name>
<sequence>MDKIIRKFFWVVLDLVFINISFILSLLLRFGKEWDAYFFLGPESLIYLSVSFFIFALFFRLYTRMWRYLSIGDLFLITEVVTAGVFVSYLGLNIVHSLPLPRTVIALTWFFSLAFIGGSRLLWRLYWEGRTPLKRREERILIVGAGDAGEIICREIEKRKDLGVLVGFVDDDRAKIGKIIRNKKVLGPIDQINEVMDQEKVGLVVIAIPSARGNVVRRIIDKIEKRDIKIKIVPGLYELLGDKVSVSRIREVKVEDLLNREPINLKIEEISKYLKGKKVMITGGAGSIGEEISLQVGKYSPSELMILDHSENGLFYMERKIKKEYGDLKLNIMVADIRNREKMENIFRSFKPEVIFHSAAHKHVPMMEYHPDEAVSNNILGTKNLVELADKYEVNNFVMISTDKAINPTSVMGASKQVAEMILKMYGKKSKTNFVAVRFGNVLDSSGSVIRTFKKQIAEGGPITITDQEMERYFMTIAEASQLVIQAGGLGLAGEVFVLNIGEPVKIVNLARDLIKLSGFIPDEDIKIEFIGSRPGEKLFEELLTEKERSKVLGESGHEKIFIAQTEDVDGEKLDEDIKELEVLAKQMDSEGIVRKLQEIVPSYRPNREMLKR</sequence>
<evidence type="ECO:0000313" key="5">
    <source>
        <dbReference type="EMBL" id="PIX33319.1"/>
    </source>
</evidence>
<dbReference type="Proteomes" id="UP000231493">
    <property type="component" value="Unassembled WGS sequence"/>
</dbReference>
<dbReference type="STRING" id="1805029.AUK42_04785"/>
<dbReference type="EMBL" id="PFTV01000079">
    <property type="protein sequence ID" value="PJB57164.1"/>
    <property type="molecule type" value="Genomic_DNA"/>
</dbReference>
<accession>A0A2M7PNI4</accession>
<accession>A0A1J5GPX6</accession>
<gene>
    <name evidence="4" type="ORF">AUK42_04785</name>
    <name evidence="7" type="ORF">CO097_03210</name>
    <name evidence="6" type="ORF">COZ07_06605</name>
    <name evidence="5" type="ORF">COZ58_08100</name>
</gene>
<dbReference type="InterPro" id="IPR003869">
    <property type="entry name" value="Polysac_CapD-like"/>
</dbReference>
<keyword evidence="2" id="KW-1133">Transmembrane helix</keyword>
<dbReference type="EMBL" id="MNYY01000095">
    <property type="protein sequence ID" value="OIP69886.1"/>
    <property type="molecule type" value="Genomic_DNA"/>
</dbReference>
<dbReference type="EMBL" id="PFIP01000167">
    <property type="protein sequence ID" value="PIX33319.1"/>
    <property type="molecule type" value="Genomic_DNA"/>
</dbReference>
<evidence type="ECO:0000313" key="6">
    <source>
        <dbReference type="EMBL" id="PIY32178.1"/>
    </source>
</evidence>
<feature type="transmembrane region" description="Helical" evidence="2">
    <location>
        <begin position="104"/>
        <end position="126"/>
    </location>
</feature>
<comment type="similarity">
    <text evidence="1">Belongs to the polysaccharide synthase family.</text>
</comment>
<keyword evidence="2" id="KW-0812">Transmembrane</keyword>
<dbReference type="AlphaFoldDB" id="A0A1J5GPX6"/>
<reference evidence="5" key="3">
    <citation type="submission" date="2017-09" db="EMBL/GenBank/DDBJ databases">
        <title>Depth-based differentiation of microbial function through sediment-hosted aquifers and enrichment of novel symbionts in the deep terrestrial subsurface.</title>
        <authorList>
            <person name="Probst A.J."/>
            <person name="Ladd B."/>
            <person name="Jarett J.K."/>
            <person name="Geller-Mcgrath D.E."/>
            <person name="Sieber C.M.K."/>
            <person name="Emerson J.B."/>
            <person name="Anantharaman K."/>
            <person name="Thomas B.C."/>
            <person name="Malmstrom R."/>
            <person name="Stieglmeier M."/>
            <person name="Klingl A."/>
            <person name="Woyke T."/>
            <person name="Ryan C.M."/>
            <person name="Banfield J.F."/>
        </authorList>
    </citation>
    <scope>NUCLEOTIDE SEQUENCE</scope>
    <source>
        <strain evidence="5">CG_4_8_14_3_um_filter_34_18</strain>
    </source>
</reference>
<proteinExistence type="inferred from homology"/>
<feature type="transmembrane region" description="Helical" evidence="2">
    <location>
        <begin position="44"/>
        <end position="62"/>
    </location>
</feature>
<feature type="domain" description="Polysaccharide biosynthesis protein CapD-like" evidence="3">
    <location>
        <begin position="279"/>
        <end position="564"/>
    </location>
</feature>
<evidence type="ECO:0000313" key="4">
    <source>
        <dbReference type="EMBL" id="OIP69886.1"/>
    </source>
</evidence>
<protein>
    <submittedName>
        <fullName evidence="5">Nucleoside-diphosphate sugar epimerase</fullName>
    </submittedName>
</protein>
<evidence type="ECO:0000313" key="7">
    <source>
        <dbReference type="EMBL" id="PJB57164.1"/>
    </source>
</evidence>
<dbReference type="Pfam" id="PF13727">
    <property type="entry name" value="CoA_binding_3"/>
    <property type="match status" value="1"/>
</dbReference>
<dbReference type="InterPro" id="IPR051203">
    <property type="entry name" value="Polysaccharide_Synthase-Rel"/>
</dbReference>